<evidence type="ECO:0000256" key="1">
    <source>
        <dbReference type="SAM" id="MobiDB-lite"/>
    </source>
</evidence>
<feature type="region of interest" description="Disordered" evidence="1">
    <location>
        <begin position="37"/>
        <end position="61"/>
    </location>
</feature>
<gene>
    <name evidence="2" type="ORF">GALL_484600</name>
</gene>
<dbReference type="EMBL" id="MLJW01004456">
    <property type="protein sequence ID" value="OIQ69933.1"/>
    <property type="molecule type" value="Genomic_DNA"/>
</dbReference>
<reference evidence="2" key="1">
    <citation type="submission" date="2016-10" db="EMBL/GenBank/DDBJ databases">
        <title>Sequence of Gallionella enrichment culture.</title>
        <authorList>
            <person name="Poehlein A."/>
            <person name="Muehling M."/>
            <person name="Daniel R."/>
        </authorList>
    </citation>
    <scope>NUCLEOTIDE SEQUENCE</scope>
</reference>
<sequence length="172" mass="18018">MCSSVLAMGAPMVIVASAMRRIADQIVVSVGPYMFHSAPPPDRSRVARSAGKGSPPASMVRLGDRVRPASSSMSHSVGVACIMVMSPRSSRSINAKPSRTSSEDAISTRAPVTSGRNSSSTAMSNMTVVTDRMLSLAPMPGARAMLVRKLTTARCGIVTPFGVPVEPEVKMI</sequence>
<proteinExistence type="predicted"/>
<dbReference type="AlphaFoldDB" id="A0A1J5Q239"/>
<evidence type="ECO:0000313" key="2">
    <source>
        <dbReference type="EMBL" id="OIQ69933.1"/>
    </source>
</evidence>
<organism evidence="2">
    <name type="scientific">mine drainage metagenome</name>
    <dbReference type="NCBI Taxonomy" id="410659"/>
    <lineage>
        <taxon>unclassified sequences</taxon>
        <taxon>metagenomes</taxon>
        <taxon>ecological metagenomes</taxon>
    </lineage>
</organism>
<accession>A0A1J5Q239</accession>
<name>A0A1J5Q239_9ZZZZ</name>
<comment type="caution">
    <text evidence="2">The sequence shown here is derived from an EMBL/GenBank/DDBJ whole genome shotgun (WGS) entry which is preliminary data.</text>
</comment>
<feature type="region of interest" description="Disordered" evidence="1">
    <location>
        <begin position="90"/>
        <end position="123"/>
    </location>
</feature>
<protein>
    <submittedName>
        <fullName evidence="2">Uncharacterized protein</fullName>
    </submittedName>
</protein>